<name>A0A195DVH6_9HYME</name>
<dbReference type="EMBL" id="KQ980322">
    <property type="protein sequence ID" value="KYN16564.1"/>
    <property type="molecule type" value="Genomic_DNA"/>
</dbReference>
<gene>
    <name evidence="2" type="ORF">ALC57_11073</name>
</gene>
<evidence type="ECO:0000313" key="3">
    <source>
        <dbReference type="Proteomes" id="UP000078492"/>
    </source>
</evidence>
<dbReference type="Proteomes" id="UP000078492">
    <property type="component" value="Unassembled WGS sequence"/>
</dbReference>
<dbReference type="PANTHER" id="PTHR21301">
    <property type="entry name" value="REVERSE TRANSCRIPTASE"/>
    <property type="match status" value="1"/>
</dbReference>
<keyword evidence="3" id="KW-1185">Reference proteome</keyword>
<evidence type="ECO:0000313" key="2">
    <source>
        <dbReference type="EMBL" id="KYN16564.1"/>
    </source>
</evidence>
<protein>
    <recommendedName>
        <fullName evidence="1">Helix-turn-helix domain-containing protein</fullName>
    </recommendedName>
</protein>
<evidence type="ECO:0000259" key="1">
    <source>
        <dbReference type="Pfam" id="PF26215"/>
    </source>
</evidence>
<proteinExistence type="predicted"/>
<organism evidence="2 3">
    <name type="scientific">Trachymyrmex cornetzi</name>
    <dbReference type="NCBI Taxonomy" id="471704"/>
    <lineage>
        <taxon>Eukaryota</taxon>
        <taxon>Metazoa</taxon>
        <taxon>Ecdysozoa</taxon>
        <taxon>Arthropoda</taxon>
        <taxon>Hexapoda</taxon>
        <taxon>Insecta</taxon>
        <taxon>Pterygota</taxon>
        <taxon>Neoptera</taxon>
        <taxon>Endopterygota</taxon>
        <taxon>Hymenoptera</taxon>
        <taxon>Apocrita</taxon>
        <taxon>Aculeata</taxon>
        <taxon>Formicoidea</taxon>
        <taxon>Formicidae</taxon>
        <taxon>Myrmicinae</taxon>
        <taxon>Trachymyrmex</taxon>
    </lineage>
</organism>
<feature type="domain" description="Helix-turn-helix" evidence="1">
    <location>
        <begin position="271"/>
        <end position="330"/>
    </location>
</feature>
<sequence>MSSLFVTNIPDNVKFILQLGQRFNLKYTIRKDSIPILHKIQYSNPNNLNNNLIKKGIEKFQKFVSNHPDLLITRADKGNTTVLLDLNDYNSKMHEILSDHDTYIIINKNPINKIMTEIRTLLTNWKTKGYISIGYHIRIIVRCINSPFINFATFLKDIIEGSIDNNFGYIKNSFELVKRINGMPIEQDYKIVSFDIRSMYTNIQNDDDIILTTKKDQIETILCTFNSYHERIQFTVEYSDDGGISFLDVKLMIDNEMIIFDNYKKITNSGRYLNFNSNHPIKQKKGVVIEQLDRILFLAHLKFHERNIYSLTNTFLNNGYPLEFLFSTINNRIKAFL</sequence>
<reference evidence="2 3" key="1">
    <citation type="submission" date="2015-09" db="EMBL/GenBank/DDBJ databases">
        <title>Trachymyrmex cornetzi WGS genome.</title>
        <authorList>
            <person name="Nygaard S."/>
            <person name="Hu H."/>
            <person name="Boomsma J."/>
            <person name="Zhang G."/>
        </authorList>
    </citation>
    <scope>NUCLEOTIDE SEQUENCE [LARGE SCALE GENOMIC DNA]</scope>
    <source>
        <strain evidence="2">Tcor2-1</strain>
        <tissue evidence="2">Whole body</tissue>
    </source>
</reference>
<accession>A0A195DVH6</accession>
<dbReference type="InterPro" id="IPR058912">
    <property type="entry name" value="HTH_animal"/>
</dbReference>
<dbReference type="Pfam" id="PF26215">
    <property type="entry name" value="HTH_animal"/>
    <property type="match status" value="1"/>
</dbReference>
<dbReference type="AlphaFoldDB" id="A0A195DVH6"/>
<dbReference type="PANTHER" id="PTHR21301:SF10">
    <property type="entry name" value="REVERSE TRANSCRIPTASE DOMAIN-CONTAINING PROTEIN"/>
    <property type="match status" value="1"/>
</dbReference>